<evidence type="ECO:0000313" key="3">
    <source>
        <dbReference type="Proteomes" id="UP001368654"/>
    </source>
</evidence>
<protein>
    <submittedName>
        <fullName evidence="2">DUF1761 domain-containing protein</fullName>
    </submittedName>
</protein>
<organism evidence="2 3">
    <name type="scientific">Microbacterium marmarense</name>
    <dbReference type="NCBI Taxonomy" id="3122051"/>
    <lineage>
        <taxon>Bacteria</taxon>
        <taxon>Bacillati</taxon>
        <taxon>Actinomycetota</taxon>
        <taxon>Actinomycetes</taxon>
        <taxon>Micrococcales</taxon>
        <taxon>Microbacteriaceae</taxon>
        <taxon>Microbacterium</taxon>
    </lineage>
</organism>
<keyword evidence="1" id="KW-0812">Transmembrane</keyword>
<accession>A0ABU8LX01</accession>
<proteinExistence type="predicted"/>
<evidence type="ECO:0000256" key="1">
    <source>
        <dbReference type="SAM" id="Phobius"/>
    </source>
</evidence>
<keyword evidence="1" id="KW-1133">Transmembrane helix</keyword>
<dbReference type="EMBL" id="JBBDGL010000004">
    <property type="protein sequence ID" value="MEJ1156399.1"/>
    <property type="molecule type" value="Genomic_DNA"/>
</dbReference>
<gene>
    <name evidence="2" type="ORF">WDU96_12390</name>
</gene>
<name>A0ABU8LX01_9MICO</name>
<keyword evidence="3" id="KW-1185">Reference proteome</keyword>
<dbReference type="InterPro" id="IPR013879">
    <property type="entry name" value="DUF1761"/>
</dbReference>
<sequence>MNVPLNFVAIAVATLAAMIIGYLWYGPLFGKYWRRLSGLDSKPAPKPQIIYPVTLVASFATALSLAWVSSATGVNPVAVAAILWLGFSASRALIVTLFEARPLRLFMINTGHNLAVALAMAVTIGLMGA</sequence>
<dbReference type="Proteomes" id="UP001368654">
    <property type="component" value="Unassembled WGS sequence"/>
</dbReference>
<comment type="caution">
    <text evidence="2">The sequence shown here is derived from an EMBL/GenBank/DDBJ whole genome shotgun (WGS) entry which is preliminary data.</text>
</comment>
<feature type="transmembrane region" description="Helical" evidence="1">
    <location>
        <begin position="106"/>
        <end position="127"/>
    </location>
</feature>
<feature type="transmembrane region" description="Helical" evidence="1">
    <location>
        <begin position="49"/>
        <end position="68"/>
    </location>
</feature>
<reference evidence="2 3" key="1">
    <citation type="submission" date="2024-02" db="EMBL/GenBank/DDBJ databases">
        <authorList>
            <person name="Saticioglu I.B."/>
        </authorList>
    </citation>
    <scope>NUCLEOTIDE SEQUENCE [LARGE SCALE GENOMIC DNA]</scope>
    <source>
        <strain evidence="2 3">Mu-86</strain>
    </source>
</reference>
<feature type="transmembrane region" description="Helical" evidence="1">
    <location>
        <begin position="6"/>
        <end position="28"/>
    </location>
</feature>
<evidence type="ECO:0000313" key="2">
    <source>
        <dbReference type="EMBL" id="MEJ1156399.1"/>
    </source>
</evidence>
<keyword evidence="1" id="KW-0472">Membrane</keyword>
<dbReference type="RefSeq" id="WP_337338829.1">
    <property type="nucleotide sequence ID" value="NZ_JBBDGL010000004.1"/>
</dbReference>
<dbReference type="Pfam" id="PF08570">
    <property type="entry name" value="DUF1761"/>
    <property type="match status" value="1"/>
</dbReference>
<feature type="transmembrane region" description="Helical" evidence="1">
    <location>
        <begin position="74"/>
        <end position="94"/>
    </location>
</feature>